<reference evidence="3" key="2">
    <citation type="journal article" date="2021" name="PeerJ">
        <title>Extensive microbial diversity within the chicken gut microbiome revealed by metagenomics and culture.</title>
        <authorList>
            <person name="Gilroy R."/>
            <person name="Ravi A."/>
            <person name="Getino M."/>
            <person name="Pursley I."/>
            <person name="Horton D.L."/>
            <person name="Alikhan N.F."/>
            <person name="Baker D."/>
            <person name="Gharbi K."/>
            <person name="Hall N."/>
            <person name="Watson M."/>
            <person name="Adriaenssens E.M."/>
            <person name="Foster-Nyarko E."/>
            <person name="Jarju S."/>
            <person name="Secka A."/>
            <person name="Antonio M."/>
            <person name="Oren A."/>
            <person name="Chaudhuri R.R."/>
            <person name="La Ragione R."/>
            <person name="Hildebrand F."/>
            <person name="Pallen M.J."/>
        </authorList>
    </citation>
    <scope>NUCLEOTIDE SEQUENCE</scope>
    <source>
        <strain evidence="3">ChiSjej1B19-3389</strain>
    </source>
</reference>
<evidence type="ECO:0000313" key="3">
    <source>
        <dbReference type="EMBL" id="HIQ80428.1"/>
    </source>
</evidence>
<feature type="domain" description="BIG2" evidence="2">
    <location>
        <begin position="290"/>
        <end position="367"/>
    </location>
</feature>
<evidence type="ECO:0000259" key="2">
    <source>
        <dbReference type="SMART" id="SM00635"/>
    </source>
</evidence>
<name>A0A9D0ZHB4_9FIRM</name>
<dbReference type="Pfam" id="PF07486">
    <property type="entry name" value="Hydrolase_2"/>
    <property type="match status" value="1"/>
</dbReference>
<feature type="domain" description="BIG2" evidence="2">
    <location>
        <begin position="117"/>
        <end position="195"/>
    </location>
</feature>
<feature type="domain" description="BIG2" evidence="2">
    <location>
        <begin position="206"/>
        <end position="283"/>
    </location>
</feature>
<dbReference type="InterPro" id="IPR042047">
    <property type="entry name" value="SleB_dom1"/>
</dbReference>
<dbReference type="GO" id="GO:0016787">
    <property type="term" value="F:hydrolase activity"/>
    <property type="evidence" value="ECO:0007669"/>
    <property type="project" value="InterPro"/>
</dbReference>
<feature type="chain" id="PRO_5039446729" evidence="1">
    <location>
        <begin position="27"/>
        <end position="499"/>
    </location>
</feature>
<gene>
    <name evidence="3" type="ORF">IAD32_03995</name>
</gene>
<dbReference type="SUPFAM" id="SSF49373">
    <property type="entry name" value="Invasin/intimin cell-adhesion fragments"/>
    <property type="match status" value="4"/>
</dbReference>
<dbReference type="SMART" id="SM00635">
    <property type="entry name" value="BID_2"/>
    <property type="match status" value="4"/>
</dbReference>
<keyword evidence="1" id="KW-0732">Signal</keyword>
<accession>A0A9D0ZHB4</accession>
<evidence type="ECO:0000256" key="1">
    <source>
        <dbReference type="SAM" id="SignalP"/>
    </source>
</evidence>
<sequence length="499" mass="52653">MRKKAIALLLCVALVACSIAGLTVSAKEVTEEVLQLNVNQIELKVGASQPLETNLQFTEEEAAAQRIIWQSDDNSVATVNSNGVLRAKNPGTTTVTCLLADRKTNALLASDTCEVAVSCANTLVLNTHAIKWPIGRAGSYKPQITGDTSAVQTVWESNNTKVATVNANGKLFAVGKGSATITCTLVDKETGAAVATDACNVTVYQPVSKITLNTHAIKWPVGRAGSYKPTVSPASADNKALTWKSSNTKVATVNANGKLTAVAPGTATITCTAKDGSGAKDTCKVTVYQPVTKIKLNTNKITWQVGTSGSFKPAVSPGNATNKALTWKSSNTKVATVNANGKLTAVSPGTATITCTAKDGSGKKDTCVVTVKAKKYTQDDLFCMAAVIWQEAGALYCSDQLQLMVGNVVMNHVAHPSFPNTVRGVITRPGAYGTMGWTGVSIPTPTDAFMERAIDRCYANAKKILEGTRVLPENVIYQAGFVQGSGVYAYREGVYFCYE</sequence>
<reference evidence="3" key="1">
    <citation type="submission" date="2020-10" db="EMBL/GenBank/DDBJ databases">
        <authorList>
            <person name="Gilroy R."/>
        </authorList>
    </citation>
    <scope>NUCLEOTIDE SEQUENCE</scope>
    <source>
        <strain evidence="3">ChiSjej1B19-3389</strain>
    </source>
</reference>
<protein>
    <submittedName>
        <fullName evidence="3">Ig-like domain-containing protein</fullName>
    </submittedName>
</protein>
<dbReference type="EMBL" id="DVFW01000021">
    <property type="protein sequence ID" value="HIQ80428.1"/>
    <property type="molecule type" value="Genomic_DNA"/>
</dbReference>
<proteinExistence type="predicted"/>
<dbReference type="InterPro" id="IPR045197">
    <property type="entry name" value="NUP210-like"/>
</dbReference>
<dbReference type="AlphaFoldDB" id="A0A9D0ZHB4"/>
<feature type="signal peptide" evidence="1">
    <location>
        <begin position="1"/>
        <end position="26"/>
    </location>
</feature>
<dbReference type="Gene3D" id="1.10.10.2520">
    <property type="entry name" value="Cell wall hydrolase SleB, domain 1"/>
    <property type="match status" value="1"/>
</dbReference>
<dbReference type="Proteomes" id="UP000886787">
    <property type="component" value="Unassembled WGS sequence"/>
</dbReference>
<dbReference type="PANTHER" id="PTHR23019:SF0">
    <property type="entry name" value="NUCLEAR PORE MEMBRANE GLYCOPROTEIN 210"/>
    <property type="match status" value="1"/>
</dbReference>
<dbReference type="InterPro" id="IPR003343">
    <property type="entry name" value="Big_2"/>
</dbReference>
<dbReference type="PROSITE" id="PS51257">
    <property type="entry name" value="PROKAR_LIPOPROTEIN"/>
    <property type="match status" value="1"/>
</dbReference>
<dbReference type="Gene3D" id="2.60.40.1080">
    <property type="match status" value="4"/>
</dbReference>
<dbReference type="Pfam" id="PF02368">
    <property type="entry name" value="Big_2"/>
    <property type="match status" value="4"/>
</dbReference>
<organism evidence="3 4">
    <name type="scientific">Candidatus Scatavimonas merdigallinarum</name>
    <dbReference type="NCBI Taxonomy" id="2840914"/>
    <lineage>
        <taxon>Bacteria</taxon>
        <taxon>Bacillati</taxon>
        <taxon>Bacillota</taxon>
        <taxon>Clostridia</taxon>
        <taxon>Eubacteriales</taxon>
        <taxon>Oscillospiraceae</taxon>
        <taxon>Oscillospiraceae incertae sedis</taxon>
        <taxon>Candidatus Scatavimonas</taxon>
    </lineage>
</organism>
<feature type="domain" description="BIG2" evidence="2">
    <location>
        <begin position="32"/>
        <end position="109"/>
    </location>
</feature>
<dbReference type="InterPro" id="IPR008964">
    <property type="entry name" value="Invasin/intimin_cell_adhesion"/>
</dbReference>
<comment type="caution">
    <text evidence="3">The sequence shown here is derived from an EMBL/GenBank/DDBJ whole genome shotgun (WGS) entry which is preliminary data.</text>
</comment>
<evidence type="ECO:0000313" key="4">
    <source>
        <dbReference type="Proteomes" id="UP000886787"/>
    </source>
</evidence>
<dbReference type="InterPro" id="IPR011105">
    <property type="entry name" value="Cell_wall_hydrolase_SleB"/>
</dbReference>
<dbReference type="PANTHER" id="PTHR23019">
    <property type="entry name" value="NUCLEAR PORE MEMBRANE GLYCOPROTEIN GP210-RELATED"/>
    <property type="match status" value="1"/>
</dbReference>